<dbReference type="InterPro" id="IPR027417">
    <property type="entry name" value="P-loop_NTPase"/>
</dbReference>
<keyword evidence="6" id="KW-1185">Reference proteome</keyword>
<dbReference type="EMBL" id="LR134476">
    <property type="protein sequence ID" value="VEI13045.1"/>
    <property type="molecule type" value="Genomic_DNA"/>
</dbReference>
<dbReference type="InterPro" id="IPR017871">
    <property type="entry name" value="ABC_transporter-like_CS"/>
</dbReference>
<evidence type="ECO:0000256" key="2">
    <source>
        <dbReference type="ARBA" id="ARBA00022741"/>
    </source>
</evidence>
<dbReference type="GO" id="GO:0016887">
    <property type="term" value="F:ATP hydrolysis activity"/>
    <property type="evidence" value="ECO:0007669"/>
    <property type="project" value="InterPro"/>
</dbReference>
<keyword evidence="2" id="KW-0547">Nucleotide-binding</keyword>
<accession>A0A3S5EW10</accession>
<protein>
    <submittedName>
        <fullName evidence="5">Lipoprotein-releasing system ATP-binding protein LolD</fullName>
        <ecNumber evidence="5">3.6.3.-</ecNumber>
    </submittedName>
</protein>
<dbReference type="PANTHER" id="PTHR24220">
    <property type="entry name" value="IMPORT ATP-BINDING PROTEIN"/>
    <property type="match status" value="1"/>
</dbReference>
<feature type="domain" description="ABC transporter" evidence="4">
    <location>
        <begin position="9"/>
        <end position="220"/>
    </location>
</feature>
<evidence type="ECO:0000313" key="6">
    <source>
        <dbReference type="Proteomes" id="UP000269542"/>
    </source>
</evidence>
<dbReference type="Gene3D" id="3.40.50.300">
    <property type="entry name" value="P-loop containing nucleotide triphosphate hydrolases"/>
    <property type="match status" value="1"/>
</dbReference>
<evidence type="ECO:0000256" key="1">
    <source>
        <dbReference type="ARBA" id="ARBA00022448"/>
    </source>
</evidence>
<dbReference type="Pfam" id="PF00005">
    <property type="entry name" value="ABC_tran"/>
    <property type="match status" value="1"/>
</dbReference>
<gene>
    <name evidence="5" type="primary">lolD_1</name>
    <name evidence="5" type="ORF">NCTC13354_00745</name>
</gene>
<dbReference type="GO" id="GO:0005524">
    <property type="term" value="F:ATP binding"/>
    <property type="evidence" value="ECO:0007669"/>
    <property type="project" value="UniProtKB-KW"/>
</dbReference>
<sequence length="221" mass="24231">MTEFEETAVVLEHIRFGYRKRAPLFTDFDMSIPKGKMTAITGPSGCGKSTLLYIIAGLLRPYAGSITVDGVEILNMTDRECSRFRATQTGFVFQDFVLDPNRSILDAVLEPCIYANYDENSFKARARHLLDSFGVLAPETATPLEISGGQAQRVALARAVLLDPSVIFADEPTGNLDKDSAKIVLDVLHDLTTQGTSVIVVTHDDRVAERADHVVGLERVT</sequence>
<proteinExistence type="predicted"/>
<dbReference type="KEGG" id="tbw:NCTC13354_00745"/>
<dbReference type="InterPro" id="IPR017911">
    <property type="entry name" value="MacB-like_ATP-bd"/>
</dbReference>
<dbReference type="GO" id="GO:0022857">
    <property type="term" value="F:transmembrane transporter activity"/>
    <property type="evidence" value="ECO:0007669"/>
    <property type="project" value="TreeGrafter"/>
</dbReference>
<dbReference type="PROSITE" id="PS50893">
    <property type="entry name" value="ABC_TRANSPORTER_2"/>
    <property type="match status" value="1"/>
</dbReference>
<dbReference type="InterPro" id="IPR003439">
    <property type="entry name" value="ABC_transporter-like_ATP-bd"/>
</dbReference>
<dbReference type="EC" id="3.6.3.-" evidence="5"/>
<keyword evidence="5" id="KW-0378">Hydrolase</keyword>
<dbReference type="RefSeq" id="WP_197718458.1">
    <property type="nucleotide sequence ID" value="NZ_LR134476.1"/>
</dbReference>
<dbReference type="CDD" id="cd03255">
    <property type="entry name" value="ABC_MJ0796_LolCDE_FtsE"/>
    <property type="match status" value="1"/>
</dbReference>
<dbReference type="InterPro" id="IPR015854">
    <property type="entry name" value="ABC_transpr_LolD-like"/>
</dbReference>
<evidence type="ECO:0000256" key="3">
    <source>
        <dbReference type="ARBA" id="ARBA00022840"/>
    </source>
</evidence>
<evidence type="ECO:0000259" key="4">
    <source>
        <dbReference type="PROSITE" id="PS50893"/>
    </source>
</evidence>
<dbReference type="AlphaFoldDB" id="A0A3S5EW10"/>
<dbReference type="SUPFAM" id="SSF52540">
    <property type="entry name" value="P-loop containing nucleoside triphosphate hydrolases"/>
    <property type="match status" value="1"/>
</dbReference>
<keyword evidence="3 5" id="KW-0067">ATP-binding</keyword>
<dbReference type="PROSITE" id="PS00211">
    <property type="entry name" value="ABC_TRANSPORTER_1"/>
    <property type="match status" value="1"/>
</dbReference>
<name>A0A3S5EW10_9ACTO</name>
<keyword evidence="5" id="KW-0449">Lipoprotein</keyword>
<dbReference type="SMART" id="SM00382">
    <property type="entry name" value="AAA"/>
    <property type="match status" value="1"/>
</dbReference>
<keyword evidence="1" id="KW-0813">Transport</keyword>
<reference evidence="5 6" key="1">
    <citation type="submission" date="2018-12" db="EMBL/GenBank/DDBJ databases">
        <authorList>
            <consortium name="Pathogen Informatics"/>
        </authorList>
    </citation>
    <scope>NUCLEOTIDE SEQUENCE [LARGE SCALE GENOMIC DNA]</scope>
    <source>
        <strain evidence="5 6">NCTC13354</strain>
    </source>
</reference>
<dbReference type="GO" id="GO:0005886">
    <property type="term" value="C:plasma membrane"/>
    <property type="evidence" value="ECO:0007669"/>
    <property type="project" value="TreeGrafter"/>
</dbReference>
<dbReference type="InterPro" id="IPR003593">
    <property type="entry name" value="AAA+_ATPase"/>
</dbReference>
<organism evidence="5 6">
    <name type="scientific">Trueperella bialowiezensis</name>
    <dbReference type="NCBI Taxonomy" id="312285"/>
    <lineage>
        <taxon>Bacteria</taxon>
        <taxon>Bacillati</taxon>
        <taxon>Actinomycetota</taxon>
        <taxon>Actinomycetes</taxon>
        <taxon>Actinomycetales</taxon>
        <taxon>Actinomycetaceae</taxon>
        <taxon>Trueperella</taxon>
    </lineage>
</organism>
<dbReference type="Proteomes" id="UP000269542">
    <property type="component" value="Chromosome"/>
</dbReference>
<evidence type="ECO:0000313" key="5">
    <source>
        <dbReference type="EMBL" id="VEI13045.1"/>
    </source>
</evidence>